<dbReference type="Proteomes" id="UP000076715">
    <property type="component" value="Unassembled WGS sequence"/>
</dbReference>
<dbReference type="STRING" id="1642818.AWE51_08185"/>
<dbReference type="EMBL" id="LQRT01000024">
    <property type="protein sequence ID" value="KZS39619.1"/>
    <property type="molecule type" value="Genomic_DNA"/>
</dbReference>
<evidence type="ECO:0000313" key="3">
    <source>
        <dbReference type="Proteomes" id="UP000076715"/>
    </source>
</evidence>
<sequence length="100" mass="10894">MNLLKVLLSILATFALLFLGLYIYFVHFADHGADGLGGFFMAIICGGLFLICLVSIISILSIILFPKSNNGTRFFIATLSSIIAVYIALALTFLPTLGFW</sequence>
<comment type="caution">
    <text evidence="2">The sequence shown here is derived from an EMBL/GenBank/DDBJ whole genome shotgun (WGS) entry which is preliminary data.</text>
</comment>
<feature type="transmembrane region" description="Helical" evidence="1">
    <location>
        <begin position="74"/>
        <end position="94"/>
    </location>
</feature>
<protein>
    <submittedName>
        <fullName evidence="2">Uncharacterized protein</fullName>
    </submittedName>
</protein>
<keyword evidence="1" id="KW-0472">Membrane</keyword>
<proteinExistence type="predicted"/>
<dbReference type="RefSeq" id="WP_066315268.1">
    <property type="nucleotide sequence ID" value="NZ_LQRT01000024.1"/>
</dbReference>
<name>A0A162Z868_9FLAO</name>
<evidence type="ECO:0000313" key="2">
    <source>
        <dbReference type="EMBL" id="KZS39619.1"/>
    </source>
</evidence>
<feature type="transmembrane region" description="Helical" evidence="1">
    <location>
        <begin position="39"/>
        <end position="65"/>
    </location>
</feature>
<keyword evidence="1" id="KW-0812">Transmembrane</keyword>
<organism evidence="2 3">
    <name type="scientific">Aquimarina aggregata</name>
    <dbReference type="NCBI Taxonomy" id="1642818"/>
    <lineage>
        <taxon>Bacteria</taxon>
        <taxon>Pseudomonadati</taxon>
        <taxon>Bacteroidota</taxon>
        <taxon>Flavobacteriia</taxon>
        <taxon>Flavobacteriales</taxon>
        <taxon>Flavobacteriaceae</taxon>
        <taxon>Aquimarina</taxon>
    </lineage>
</organism>
<dbReference type="AlphaFoldDB" id="A0A162Z868"/>
<gene>
    <name evidence="2" type="ORF">AWE51_08185</name>
</gene>
<keyword evidence="1" id="KW-1133">Transmembrane helix</keyword>
<reference evidence="2 3" key="1">
    <citation type="submission" date="2016-01" db="EMBL/GenBank/DDBJ databases">
        <title>The draft genome sequence of Aquimarina sp. RZW4-3-2.</title>
        <authorList>
            <person name="Wang Y."/>
        </authorList>
    </citation>
    <scope>NUCLEOTIDE SEQUENCE [LARGE SCALE GENOMIC DNA]</scope>
    <source>
        <strain evidence="2 3">RZW4-3-2</strain>
    </source>
</reference>
<accession>A0A162Z868</accession>
<evidence type="ECO:0000256" key="1">
    <source>
        <dbReference type="SAM" id="Phobius"/>
    </source>
</evidence>
<feature type="transmembrane region" description="Helical" evidence="1">
    <location>
        <begin position="7"/>
        <end position="27"/>
    </location>
</feature>
<keyword evidence="3" id="KW-1185">Reference proteome</keyword>